<dbReference type="Proteomes" id="UP000192247">
    <property type="component" value="Unassembled WGS sequence"/>
</dbReference>
<proteinExistence type="predicted"/>
<comment type="caution">
    <text evidence="1">The sequence shown here is derived from an EMBL/GenBank/DDBJ whole genome shotgun (WGS) entry which is preliminary data.</text>
</comment>
<organism evidence="1 2">
    <name type="scientific">Tropilaelaps mercedesae</name>
    <dbReference type="NCBI Taxonomy" id="418985"/>
    <lineage>
        <taxon>Eukaryota</taxon>
        <taxon>Metazoa</taxon>
        <taxon>Ecdysozoa</taxon>
        <taxon>Arthropoda</taxon>
        <taxon>Chelicerata</taxon>
        <taxon>Arachnida</taxon>
        <taxon>Acari</taxon>
        <taxon>Parasitiformes</taxon>
        <taxon>Mesostigmata</taxon>
        <taxon>Gamasina</taxon>
        <taxon>Dermanyssoidea</taxon>
        <taxon>Laelapidae</taxon>
        <taxon>Tropilaelaps</taxon>
    </lineage>
</organism>
<evidence type="ECO:0000313" key="2">
    <source>
        <dbReference type="Proteomes" id="UP000192247"/>
    </source>
</evidence>
<dbReference type="InParanoid" id="A0A1V9XAG7"/>
<evidence type="ECO:0000313" key="1">
    <source>
        <dbReference type="EMBL" id="OQR70534.1"/>
    </source>
</evidence>
<accession>A0A1V9XAG7</accession>
<dbReference type="AlphaFoldDB" id="A0A1V9XAG7"/>
<gene>
    <name evidence="1" type="ORF">BIW11_04140</name>
</gene>
<protein>
    <submittedName>
        <fullName evidence="1">Uncharacterized protein</fullName>
    </submittedName>
</protein>
<name>A0A1V9XAG7_9ACAR</name>
<keyword evidence="2" id="KW-1185">Reference proteome</keyword>
<dbReference type="EMBL" id="MNPL01017227">
    <property type="protein sequence ID" value="OQR70534.1"/>
    <property type="molecule type" value="Genomic_DNA"/>
</dbReference>
<reference evidence="1 2" key="1">
    <citation type="journal article" date="2017" name="Gigascience">
        <title>Draft genome of the honey bee ectoparasitic mite, Tropilaelaps mercedesae, is shaped by the parasitic life history.</title>
        <authorList>
            <person name="Dong X."/>
            <person name="Armstrong S.D."/>
            <person name="Xia D."/>
            <person name="Makepeace B.L."/>
            <person name="Darby A.C."/>
            <person name="Kadowaki T."/>
        </authorList>
    </citation>
    <scope>NUCLEOTIDE SEQUENCE [LARGE SCALE GENOMIC DNA]</scope>
    <source>
        <strain evidence="1">Wuxi-XJTLU</strain>
    </source>
</reference>
<sequence length="34" mass="3726">MLSDLLGPSPGAEKLNTRLGKDASWRRVVSLMLN</sequence>